<sequence>MNKPTFGDLSRRSLLKTTAAAAAVGVIGAPAIVSRANAQSKFDWKRFKGEKIDVMMVKNPRSDLLQAAEKEFTALTGIEVSSEQIPEQQQRQKAMIEFTSGRPTFDVVLLALHVQKRLAYKGKWVDDLRPLISNPEMTNPEFDLADFGSAGMNFATQADGAITTIPHFVDFWMLYYNKEMFAQKGVEYPKSMDEIITAAAKLHDPSKGVAGFVSRGLKNANIPVWTSWLLGQGLETIDPKTGKLNTDGPEAVWAADFYRKLNKDYAPPGTIGFNWNECQTTFAQGRAAMWLDGIGFATPLEDPTKSKIVGKVGYGVTPPGPKAHHSAIFCDGMGIAQASKKKGAAWYYIQWATNKENQLAMLKAGAGAPGRQSPFKDPEGTKSKTFAKDYFDCMAESGKIGRPGLPQIIPVTEFRDIFGVALTNTLSGADSLTELKKATETFKPVLEKSEQG</sequence>
<dbReference type="Pfam" id="PF01547">
    <property type="entry name" value="SBP_bac_1"/>
    <property type="match status" value="1"/>
</dbReference>
<name>A0AAU7JHR0_9HYPH</name>
<keyword evidence="5" id="KW-0574">Periplasm</keyword>
<accession>A0AAU7JHR0</accession>
<proteinExistence type="inferred from homology"/>
<dbReference type="PANTHER" id="PTHR43649:SF34">
    <property type="entry name" value="ABC TRANSPORTER PERIPLASMIC-BINDING PROTEIN YCJN-RELATED"/>
    <property type="match status" value="1"/>
</dbReference>
<reference evidence="6" key="1">
    <citation type="submission" date="2024-05" db="EMBL/GenBank/DDBJ databases">
        <authorList>
            <person name="Kim S."/>
            <person name="Heo J."/>
            <person name="Choi H."/>
            <person name="Choi Y."/>
            <person name="Kwon S.-W."/>
            <person name="Kim Y."/>
        </authorList>
    </citation>
    <scope>NUCLEOTIDE SEQUENCE</scope>
    <source>
        <strain evidence="6">KACC 23698</strain>
    </source>
</reference>
<dbReference type="PANTHER" id="PTHR43649">
    <property type="entry name" value="ARABINOSE-BINDING PROTEIN-RELATED"/>
    <property type="match status" value="1"/>
</dbReference>
<gene>
    <name evidence="6" type="ORF">ABEG18_03910</name>
</gene>
<evidence type="ECO:0000256" key="5">
    <source>
        <dbReference type="ARBA" id="ARBA00022764"/>
    </source>
</evidence>
<dbReference type="InterPro" id="IPR006059">
    <property type="entry name" value="SBP"/>
</dbReference>
<evidence type="ECO:0000313" key="6">
    <source>
        <dbReference type="EMBL" id="XBO39937.1"/>
    </source>
</evidence>
<dbReference type="Gene3D" id="3.40.190.10">
    <property type="entry name" value="Periplasmic binding protein-like II"/>
    <property type="match status" value="2"/>
</dbReference>
<dbReference type="InterPro" id="IPR006311">
    <property type="entry name" value="TAT_signal"/>
</dbReference>
<dbReference type="NCBIfam" id="TIGR01409">
    <property type="entry name" value="TAT_signal_seq"/>
    <property type="match status" value="1"/>
</dbReference>
<dbReference type="AlphaFoldDB" id="A0AAU7JHR0"/>
<evidence type="ECO:0000256" key="3">
    <source>
        <dbReference type="ARBA" id="ARBA00022448"/>
    </source>
</evidence>
<keyword evidence="3" id="KW-0813">Transport</keyword>
<dbReference type="InterPro" id="IPR019546">
    <property type="entry name" value="TAT_signal_bac_arc"/>
</dbReference>
<dbReference type="RefSeq" id="WP_406856789.1">
    <property type="nucleotide sequence ID" value="NZ_CP157484.1"/>
</dbReference>
<dbReference type="SUPFAM" id="SSF53850">
    <property type="entry name" value="Periplasmic binding protein-like II"/>
    <property type="match status" value="1"/>
</dbReference>
<comment type="similarity">
    <text evidence="2">Belongs to the bacterial solute-binding protein 1 family.</text>
</comment>
<keyword evidence="4" id="KW-0732">Signal</keyword>
<dbReference type="GO" id="GO:0042597">
    <property type="term" value="C:periplasmic space"/>
    <property type="evidence" value="ECO:0007669"/>
    <property type="project" value="UniProtKB-SubCell"/>
</dbReference>
<dbReference type="EMBL" id="CP157484">
    <property type="protein sequence ID" value="XBO39937.1"/>
    <property type="molecule type" value="Genomic_DNA"/>
</dbReference>
<organism evidence="6">
    <name type="scientific">Alsobacter sp. KACC 23698</name>
    <dbReference type="NCBI Taxonomy" id="3149229"/>
    <lineage>
        <taxon>Bacteria</taxon>
        <taxon>Pseudomonadati</taxon>
        <taxon>Pseudomonadota</taxon>
        <taxon>Alphaproteobacteria</taxon>
        <taxon>Hyphomicrobiales</taxon>
        <taxon>Alsobacteraceae</taxon>
        <taxon>Alsobacter</taxon>
    </lineage>
</organism>
<evidence type="ECO:0000256" key="1">
    <source>
        <dbReference type="ARBA" id="ARBA00004418"/>
    </source>
</evidence>
<comment type="subcellular location">
    <subcellularLocation>
        <location evidence="1">Periplasm</location>
    </subcellularLocation>
</comment>
<dbReference type="PROSITE" id="PS51318">
    <property type="entry name" value="TAT"/>
    <property type="match status" value="1"/>
</dbReference>
<evidence type="ECO:0000256" key="2">
    <source>
        <dbReference type="ARBA" id="ARBA00008520"/>
    </source>
</evidence>
<dbReference type="InterPro" id="IPR050490">
    <property type="entry name" value="Bact_solute-bd_prot1"/>
</dbReference>
<dbReference type="CDD" id="cd13585">
    <property type="entry name" value="PBP2_TMBP_like"/>
    <property type="match status" value="1"/>
</dbReference>
<evidence type="ECO:0000256" key="4">
    <source>
        <dbReference type="ARBA" id="ARBA00022729"/>
    </source>
</evidence>
<protein>
    <submittedName>
        <fullName evidence="6">Sugar ABC transporter substrate-binding protein</fullName>
    </submittedName>
</protein>